<name>A0A0E9RFN0_ANGAN</name>
<accession>A0A0E9RFN0</accession>
<dbReference type="EMBL" id="GBXM01080693">
    <property type="protein sequence ID" value="JAH27884.1"/>
    <property type="molecule type" value="Transcribed_RNA"/>
</dbReference>
<dbReference type="AlphaFoldDB" id="A0A0E9RFN0"/>
<evidence type="ECO:0000313" key="1">
    <source>
        <dbReference type="EMBL" id="JAH27884.1"/>
    </source>
</evidence>
<reference evidence="1" key="2">
    <citation type="journal article" date="2015" name="Fish Shellfish Immunol.">
        <title>Early steps in the European eel (Anguilla anguilla)-Vibrio vulnificus interaction in the gills: Role of the RtxA13 toxin.</title>
        <authorList>
            <person name="Callol A."/>
            <person name="Pajuelo D."/>
            <person name="Ebbesson L."/>
            <person name="Teles M."/>
            <person name="MacKenzie S."/>
            <person name="Amaro C."/>
        </authorList>
    </citation>
    <scope>NUCLEOTIDE SEQUENCE</scope>
</reference>
<organism evidence="1">
    <name type="scientific">Anguilla anguilla</name>
    <name type="common">European freshwater eel</name>
    <name type="synonym">Muraena anguilla</name>
    <dbReference type="NCBI Taxonomy" id="7936"/>
    <lineage>
        <taxon>Eukaryota</taxon>
        <taxon>Metazoa</taxon>
        <taxon>Chordata</taxon>
        <taxon>Craniata</taxon>
        <taxon>Vertebrata</taxon>
        <taxon>Euteleostomi</taxon>
        <taxon>Actinopterygii</taxon>
        <taxon>Neopterygii</taxon>
        <taxon>Teleostei</taxon>
        <taxon>Anguilliformes</taxon>
        <taxon>Anguillidae</taxon>
        <taxon>Anguilla</taxon>
    </lineage>
</organism>
<reference evidence="1" key="1">
    <citation type="submission" date="2014-11" db="EMBL/GenBank/DDBJ databases">
        <authorList>
            <person name="Amaro Gonzalez C."/>
        </authorList>
    </citation>
    <scope>NUCLEOTIDE SEQUENCE</scope>
</reference>
<protein>
    <submittedName>
        <fullName evidence="1">Uncharacterized protein</fullName>
    </submittedName>
</protein>
<proteinExistence type="predicted"/>
<sequence>MRFQLPHNGWSYNELLIDDLFEPIKINFDLNQSIGENKVSH</sequence>